<evidence type="ECO:0000256" key="6">
    <source>
        <dbReference type="HAMAP-Rule" id="MF_00735"/>
    </source>
</evidence>
<comment type="similarity">
    <text evidence="1 6">Belongs to the methyltransferase superfamily. PrmA family.</text>
</comment>
<keyword evidence="2 6" id="KW-0963">Cytoplasm</keyword>
<comment type="catalytic activity">
    <reaction evidence="6">
        <text>L-lysyl-[protein] + 3 S-adenosyl-L-methionine = N(6),N(6),N(6)-trimethyl-L-lysyl-[protein] + 3 S-adenosyl-L-homocysteine + 3 H(+)</text>
        <dbReference type="Rhea" id="RHEA:54192"/>
        <dbReference type="Rhea" id="RHEA-COMP:9752"/>
        <dbReference type="Rhea" id="RHEA-COMP:13826"/>
        <dbReference type="ChEBI" id="CHEBI:15378"/>
        <dbReference type="ChEBI" id="CHEBI:29969"/>
        <dbReference type="ChEBI" id="CHEBI:57856"/>
        <dbReference type="ChEBI" id="CHEBI:59789"/>
        <dbReference type="ChEBI" id="CHEBI:61961"/>
    </reaction>
</comment>
<keyword evidence="7" id="KW-0687">Ribonucleoprotein</keyword>
<feature type="binding site" evidence="6">
    <location>
        <position position="162"/>
    </location>
    <ligand>
        <name>S-adenosyl-L-methionine</name>
        <dbReference type="ChEBI" id="CHEBI:59789"/>
    </ligand>
</feature>
<sequence>MKWSEFSIHTSNEAVDAISNILHEAGASGVVIEDSLELEKVREQEFGEIYALDPVDFPTKGVIIKAYLPLNSFLGETVEEIKLAINNLASFDIDLGENKVSTCEVDEQDWSTSWKEYYHPVKISNRFTIVPTWEDYQPVESDELIIELDPGMAFGTGTHPTTVMSLQALEKHVNDAVNVIDVGTGSGVLAIGAALLGAKHVHALDLDEVAVRSAIENVELNHVSNQIDVVQGDLLDTVKEPAEVVVANILAEIILTFVEDAYTIVKPGGIYITSGIIEGRKEDVKQALIEAGFEIDEVMMMEDWVTIVSRKPV</sequence>
<dbReference type="PIRSF" id="PIRSF000401">
    <property type="entry name" value="RPL11_MTase"/>
    <property type="match status" value="1"/>
</dbReference>
<reference evidence="7 8" key="1">
    <citation type="submission" date="2024-04" db="EMBL/GenBank/DDBJ databases">
        <authorList>
            <person name="Wu Y.S."/>
            <person name="Zhang L."/>
        </authorList>
    </citation>
    <scope>NUCLEOTIDE SEQUENCE [LARGE SCALE GENOMIC DNA]</scope>
    <source>
        <strain evidence="7 8">KG-01</strain>
    </source>
</reference>
<accession>A0ABU9LHK2</accession>
<dbReference type="RefSeq" id="WP_121178013.1">
    <property type="nucleotide sequence ID" value="NZ_JAMWHJ010000001.1"/>
</dbReference>
<evidence type="ECO:0000256" key="1">
    <source>
        <dbReference type="ARBA" id="ARBA00009741"/>
    </source>
</evidence>
<evidence type="ECO:0000256" key="5">
    <source>
        <dbReference type="ARBA" id="ARBA00022691"/>
    </source>
</evidence>
<dbReference type="NCBIfam" id="TIGR00406">
    <property type="entry name" value="prmA"/>
    <property type="match status" value="1"/>
</dbReference>
<keyword evidence="3 6" id="KW-0489">Methyltransferase</keyword>
<name>A0ABU9LHK2_9BACL</name>
<dbReference type="Pfam" id="PF06325">
    <property type="entry name" value="PrmA"/>
    <property type="match status" value="1"/>
</dbReference>
<keyword evidence="5 6" id="KW-0949">S-adenosyl-L-methionine</keyword>
<protein>
    <recommendedName>
        <fullName evidence="6">Ribosomal protein L11 methyltransferase</fullName>
        <shortName evidence="6">L11 Mtase</shortName>
        <ecNumber evidence="6">2.1.1.-</ecNumber>
    </recommendedName>
</protein>
<evidence type="ECO:0000313" key="7">
    <source>
        <dbReference type="EMBL" id="MEL5987258.1"/>
    </source>
</evidence>
<comment type="caution">
    <text evidence="7">The sequence shown here is derived from an EMBL/GenBank/DDBJ whole genome shotgun (WGS) entry which is preliminary data.</text>
</comment>
<comment type="function">
    <text evidence="6">Methylates ribosomal protein L11.</text>
</comment>
<evidence type="ECO:0000313" key="8">
    <source>
        <dbReference type="Proteomes" id="UP001398420"/>
    </source>
</evidence>
<organism evidence="7 8">
    <name type="scientific">Kurthia gibsonii</name>
    <dbReference type="NCBI Taxonomy" id="33946"/>
    <lineage>
        <taxon>Bacteria</taxon>
        <taxon>Bacillati</taxon>
        <taxon>Bacillota</taxon>
        <taxon>Bacilli</taxon>
        <taxon>Bacillales</taxon>
        <taxon>Caryophanaceae</taxon>
        <taxon>Kurthia</taxon>
    </lineage>
</organism>
<dbReference type="Gene3D" id="3.40.50.150">
    <property type="entry name" value="Vaccinia Virus protein VP39"/>
    <property type="match status" value="1"/>
</dbReference>
<dbReference type="EC" id="2.1.1.-" evidence="6"/>
<dbReference type="HAMAP" id="MF_00735">
    <property type="entry name" value="Methyltr_PrmA"/>
    <property type="match status" value="1"/>
</dbReference>
<dbReference type="GO" id="GO:0008168">
    <property type="term" value="F:methyltransferase activity"/>
    <property type="evidence" value="ECO:0007669"/>
    <property type="project" value="UniProtKB-KW"/>
</dbReference>
<feature type="binding site" evidence="6">
    <location>
        <position position="183"/>
    </location>
    <ligand>
        <name>S-adenosyl-L-methionine</name>
        <dbReference type="ChEBI" id="CHEBI:59789"/>
    </ligand>
</feature>
<feature type="binding site" evidence="6">
    <location>
        <position position="248"/>
    </location>
    <ligand>
        <name>S-adenosyl-L-methionine</name>
        <dbReference type="ChEBI" id="CHEBI:59789"/>
    </ligand>
</feature>
<dbReference type="PANTHER" id="PTHR43648:SF1">
    <property type="entry name" value="ELECTRON TRANSFER FLAVOPROTEIN BETA SUBUNIT LYSINE METHYLTRANSFERASE"/>
    <property type="match status" value="1"/>
</dbReference>
<feature type="binding site" evidence="6">
    <location>
        <position position="205"/>
    </location>
    <ligand>
        <name>S-adenosyl-L-methionine</name>
        <dbReference type="ChEBI" id="CHEBI:59789"/>
    </ligand>
</feature>
<dbReference type="EMBL" id="JBCEWA010000002">
    <property type="protein sequence ID" value="MEL5987258.1"/>
    <property type="molecule type" value="Genomic_DNA"/>
</dbReference>
<dbReference type="CDD" id="cd02440">
    <property type="entry name" value="AdoMet_MTases"/>
    <property type="match status" value="1"/>
</dbReference>
<comment type="subcellular location">
    <subcellularLocation>
        <location evidence="6">Cytoplasm</location>
    </subcellularLocation>
</comment>
<dbReference type="Proteomes" id="UP001398420">
    <property type="component" value="Unassembled WGS sequence"/>
</dbReference>
<keyword evidence="8" id="KW-1185">Reference proteome</keyword>
<dbReference type="PANTHER" id="PTHR43648">
    <property type="entry name" value="ELECTRON TRANSFER FLAVOPROTEIN BETA SUBUNIT LYSINE METHYLTRANSFERASE"/>
    <property type="match status" value="1"/>
</dbReference>
<evidence type="ECO:0000256" key="4">
    <source>
        <dbReference type="ARBA" id="ARBA00022679"/>
    </source>
</evidence>
<evidence type="ECO:0000256" key="2">
    <source>
        <dbReference type="ARBA" id="ARBA00022490"/>
    </source>
</evidence>
<dbReference type="InterPro" id="IPR050078">
    <property type="entry name" value="Ribosomal_L11_MeTrfase_PrmA"/>
</dbReference>
<keyword evidence="7" id="KW-0689">Ribosomal protein</keyword>
<gene>
    <name evidence="6 7" type="primary">prmA</name>
    <name evidence="7" type="ORF">AAF454_02315</name>
</gene>
<dbReference type="GO" id="GO:0032259">
    <property type="term" value="P:methylation"/>
    <property type="evidence" value="ECO:0007669"/>
    <property type="project" value="UniProtKB-KW"/>
</dbReference>
<dbReference type="InterPro" id="IPR004498">
    <property type="entry name" value="Ribosomal_PrmA_MeTrfase"/>
</dbReference>
<dbReference type="SUPFAM" id="SSF53335">
    <property type="entry name" value="S-adenosyl-L-methionine-dependent methyltransferases"/>
    <property type="match status" value="1"/>
</dbReference>
<dbReference type="GO" id="GO:0005840">
    <property type="term" value="C:ribosome"/>
    <property type="evidence" value="ECO:0007669"/>
    <property type="project" value="UniProtKB-KW"/>
</dbReference>
<dbReference type="InterPro" id="IPR029063">
    <property type="entry name" value="SAM-dependent_MTases_sf"/>
</dbReference>
<proteinExistence type="inferred from homology"/>
<evidence type="ECO:0000256" key="3">
    <source>
        <dbReference type="ARBA" id="ARBA00022603"/>
    </source>
</evidence>
<keyword evidence="4 6" id="KW-0808">Transferase</keyword>